<accession>A0A165QNF0</accession>
<gene>
    <name evidence="2" type="ORF">NEOLEDRAFT_1137669</name>
</gene>
<dbReference type="STRING" id="1314782.A0A165QNF0"/>
<dbReference type="InterPro" id="IPR051209">
    <property type="entry name" value="FAD-bind_Monooxygenase_sf"/>
</dbReference>
<dbReference type="Gene3D" id="3.50.50.60">
    <property type="entry name" value="FAD/NAD(P)-binding domain"/>
    <property type="match status" value="2"/>
</dbReference>
<reference evidence="2 3" key="1">
    <citation type="journal article" date="2016" name="Mol. Biol. Evol.">
        <title>Comparative Genomics of Early-Diverging Mushroom-Forming Fungi Provides Insights into the Origins of Lignocellulose Decay Capabilities.</title>
        <authorList>
            <person name="Nagy L.G."/>
            <person name="Riley R."/>
            <person name="Tritt A."/>
            <person name="Adam C."/>
            <person name="Daum C."/>
            <person name="Floudas D."/>
            <person name="Sun H."/>
            <person name="Yadav J.S."/>
            <person name="Pangilinan J."/>
            <person name="Larsson K.H."/>
            <person name="Matsuura K."/>
            <person name="Barry K."/>
            <person name="Labutti K."/>
            <person name="Kuo R."/>
            <person name="Ohm R.A."/>
            <person name="Bhattacharya S.S."/>
            <person name="Shirouzu T."/>
            <person name="Yoshinaga Y."/>
            <person name="Martin F.M."/>
            <person name="Grigoriev I.V."/>
            <person name="Hibbett D.S."/>
        </authorList>
    </citation>
    <scope>NUCLEOTIDE SEQUENCE [LARGE SCALE GENOMIC DNA]</scope>
    <source>
        <strain evidence="2 3">HHB14362 ss-1</strain>
    </source>
</reference>
<dbReference type="PANTHER" id="PTHR42877">
    <property type="entry name" value="L-ORNITHINE N(5)-MONOOXYGENASE-RELATED"/>
    <property type="match status" value="1"/>
</dbReference>
<evidence type="ECO:0000313" key="3">
    <source>
        <dbReference type="Proteomes" id="UP000076761"/>
    </source>
</evidence>
<comment type="similarity">
    <text evidence="1">Belongs to the FAD-binding monooxygenase family.</text>
</comment>
<dbReference type="EMBL" id="KV425593">
    <property type="protein sequence ID" value="KZT22659.1"/>
    <property type="molecule type" value="Genomic_DNA"/>
</dbReference>
<dbReference type="Pfam" id="PF13450">
    <property type="entry name" value="NAD_binding_8"/>
    <property type="match status" value="1"/>
</dbReference>
<dbReference type="InParanoid" id="A0A165QNF0"/>
<organism evidence="2 3">
    <name type="scientific">Neolentinus lepideus HHB14362 ss-1</name>
    <dbReference type="NCBI Taxonomy" id="1314782"/>
    <lineage>
        <taxon>Eukaryota</taxon>
        <taxon>Fungi</taxon>
        <taxon>Dikarya</taxon>
        <taxon>Basidiomycota</taxon>
        <taxon>Agaricomycotina</taxon>
        <taxon>Agaricomycetes</taxon>
        <taxon>Gloeophyllales</taxon>
        <taxon>Gloeophyllaceae</taxon>
        <taxon>Neolentinus</taxon>
    </lineage>
</organism>
<dbReference type="InterPro" id="IPR036188">
    <property type="entry name" value="FAD/NAD-bd_sf"/>
</dbReference>
<proteinExistence type="inferred from homology"/>
<dbReference type="PANTHER" id="PTHR42877:SF7">
    <property type="entry name" value="FLAVIN-BINDING MONOOXYGENASE-RELATED"/>
    <property type="match status" value="1"/>
</dbReference>
<sequence length="595" mass="68252">MSNGINGINGVNGVNGHAESYKLGDFSIDEYRPMRVVCIGAGVSGIIAGIRFPQKVPNVDFIIYDKNAGIGGTWYSNKYPGLSCDIPSHTYQYTFEDNTEWSSFYAPGPEIRQYLERVANKYKVNKYIKLEHELVGAYWEDAEGKWRLRIKRPSPNSTPENRQLEEFEDRADVLFTGLGLLARWNWPDIKGLKNFKGRILHSAQWDVTDGHWEEGVKDWRDYKVGVIGSGSSAIQIVPALQPKVAHVVNFVRGKTWLATPFLEEKTAQVLGRDTRGNHKFAEEDKQRFRDPVFYKQFRWELENELNSLHGLTLKGAPQQLAAREAFTQDMKRRLANKPWITKYLIPEFGVGCRRLTPGPGYLEALCEDNVTFETTHIKRITEKGIELVDGKRYDLDVIVCATGFDTSFKYSFPFVGQNGVTLQDKYTPHPRTYLALTVDGFPNWFQSFGPNSCFSSGSLACIFERQVEYAVMATLKLQRERLKSLVVKKEAVDDFDEYLEAYFPGTVYSEKCRSWYKMGKEEGRIVGVFPGSPLHCLRSIAHPRWEDYDYEPLDPVKNRFYWLGDGQTFNEKTLTGDRAWYLNPEEINYPPIPKD</sequence>
<evidence type="ECO:0000256" key="1">
    <source>
        <dbReference type="ARBA" id="ARBA00010139"/>
    </source>
</evidence>
<keyword evidence="3" id="KW-1185">Reference proteome</keyword>
<dbReference type="AlphaFoldDB" id="A0A165QNF0"/>
<dbReference type="Proteomes" id="UP000076761">
    <property type="component" value="Unassembled WGS sequence"/>
</dbReference>
<dbReference type="SUPFAM" id="SSF51905">
    <property type="entry name" value="FAD/NAD(P)-binding domain"/>
    <property type="match status" value="1"/>
</dbReference>
<dbReference type="OrthoDB" id="74360at2759"/>
<protein>
    <submittedName>
        <fullName evidence="2">FAD/NAD-binding domain-containing protein</fullName>
    </submittedName>
</protein>
<evidence type="ECO:0000313" key="2">
    <source>
        <dbReference type="EMBL" id="KZT22659.1"/>
    </source>
</evidence>
<name>A0A165QNF0_9AGAM</name>